<dbReference type="PANTHER" id="PTHR37549">
    <property type="entry name" value="LIPOPROTEIN LPRI"/>
    <property type="match status" value="1"/>
</dbReference>
<feature type="domain" description="Lysozyme inhibitor LprI-like N-terminal" evidence="2">
    <location>
        <begin position="28"/>
        <end position="100"/>
    </location>
</feature>
<evidence type="ECO:0000313" key="3">
    <source>
        <dbReference type="EMBL" id="KAB1075630.1"/>
    </source>
</evidence>
<proteinExistence type="predicted"/>
<dbReference type="EMBL" id="VZZJ01000002">
    <property type="protein sequence ID" value="KAB1075630.1"/>
    <property type="molecule type" value="Genomic_DNA"/>
</dbReference>
<keyword evidence="1" id="KW-0732">Signal</keyword>
<name>A0A6N6MV71_9HYPH</name>
<dbReference type="GO" id="GO:0005576">
    <property type="term" value="C:extracellular region"/>
    <property type="evidence" value="ECO:0007669"/>
    <property type="project" value="TreeGrafter"/>
</dbReference>
<comment type="caution">
    <text evidence="3">The sequence shown here is derived from an EMBL/GenBank/DDBJ whole genome shotgun (WGS) entry which is preliminary data.</text>
</comment>
<dbReference type="RefSeq" id="WP_150961693.1">
    <property type="nucleotide sequence ID" value="NZ_VZZJ01000002.1"/>
</dbReference>
<sequence length="116" mass="12417">MSTRRIVPIALVLAAAAAGPAQAASFPCAKAEAPDEKAVCADLALNDLDVEMAVRFEILKDLLPMGGRGKLRDDQEAWLAERRTCGADTACLQQAYAARLKTLRAVFSEFAKQGPQ</sequence>
<feature type="chain" id="PRO_5027094275" evidence="1">
    <location>
        <begin position="24"/>
        <end position="116"/>
    </location>
</feature>
<dbReference type="AlphaFoldDB" id="A0A6N6MV71"/>
<keyword evidence="4" id="KW-1185">Reference proteome</keyword>
<dbReference type="Pfam" id="PF07007">
    <property type="entry name" value="LprI"/>
    <property type="match status" value="1"/>
</dbReference>
<gene>
    <name evidence="3" type="ORF">F6X51_02835</name>
</gene>
<evidence type="ECO:0000256" key="1">
    <source>
        <dbReference type="SAM" id="SignalP"/>
    </source>
</evidence>
<accession>A0A6N6MV71</accession>
<protein>
    <submittedName>
        <fullName evidence="3">DUF1311 domain-containing protein</fullName>
    </submittedName>
</protein>
<evidence type="ECO:0000259" key="2">
    <source>
        <dbReference type="Pfam" id="PF07007"/>
    </source>
</evidence>
<dbReference type="InterPro" id="IPR009739">
    <property type="entry name" value="LprI-like_N"/>
</dbReference>
<reference evidence="3 4" key="1">
    <citation type="submission" date="2019-09" db="EMBL/GenBank/DDBJ databases">
        <title>YIM 132548 draft genome.</title>
        <authorList>
            <person name="Jiang L."/>
        </authorList>
    </citation>
    <scope>NUCLEOTIDE SEQUENCE [LARGE SCALE GENOMIC DNA]</scope>
    <source>
        <strain evidence="3 4">YIM 132548</strain>
    </source>
</reference>
<dbReference type="InterPro" id="IPR052755">
    <property type="entry name" value="Lysozyme_Inhibitor_LprI"/>
</dbReference>
<evidence type="ECO:0000313" key="4">
    <source>
        <dbReference type="Proteomes" id="UP000441523"/>
    </source>
</evidence>
<dbReference type="Proteomes" id="UP000441523">
    <property type="component" value="Unassembled WGS sequence"/>
</dbReference>
<feature type="signal peptide" evidence="1">
    <location>
        <begin position="1"/>
        <end position="23"/>
    </location>
</feature>
<dbReference type="PANTHER" id="PTHR37549:SF1">
    <property type="entry name" value="LIPOPROTEIN LPRI"/>
    <property type="match status" value="1"/>
</dbReference>
<organism evidence="3 4">
    <name type="scientific">Methylobacterium planeticum</name>
    <dbReference type="NCBI Taxonomy" id="2615211"/>
    <lineage>
        <taxon>Bacteria</taxon>
        <taxon>Pseudomonadati</taxon>
        <taxon>Pseudomonadota</taxon>
        <taxon>Alphaproteobacteria</taxon>
        <taxon>Hyphomicrobiales</taxon>
        <taxon>Methylobacteriaceae</taxon>
        <taxon>Methylobacterium</taxon>
    </lineage>
</organism>